<dbReference type="EMBL" id="BGPR01009971">
    <property type="protein sequence ID" value="GBN43450.1"/>
    <property type="molecule type" value="Genomic_DNA"/>
</dbReference>
<sequence length="99" mass="10848">MHVKLIGKLSLISFSVTFFYLHGSNPDDNGGGNVGESDIVGYAIAGRAWRQLHLRPRRCSRNVVVQLCSCDIIAASGNILNCNYMQIGSALFVMSPIYQ</sequence>
<dbReference type="AlphaFoldDB" id="A0A4Y2NYQ3"/>
<protein>
    <submittedName>
        <fullName evidence="2">Uncharacterized protein</fullName>
    </submittedName>
</protein>
<evidence type="ECO:0000256" key="1">
    <source>
        <dbReference type="SAM" id="SignalP"/>
    </source>
</evidence>
<organism evidence="2 3">
    <name type="scientific">Araneus ventricosus</name>
    <name type="common">Orbweaver spider</name>
    <name type="synonym">Epeira ventricosa</name>
    <dbReference type="NCBI Taxonomy" id="182803"/>
    <lineage>
        <taxon>Eukaryota</taxon>
        <taxon>Metazoa</taxon>
        <taxon>Ecdysozoa</taxon>
        <taxon>Arthropoda</taxon>
        <taxon>Chelicerata</taxon>
        <taxon>Arachnida</taxon>
        <taxon>Araneae</taxon>
        <taxon>Araneomorphae</taxon>
        <taxon>Entelegynae</taxon>
        <taxon>Araneoidea</taxon>
        <taxon>Araneidae</taxon>
        <taxon>Araneus</taxon>
    </lineage>
</organism>
<reference evidence="2 3" key="1">
    <citation type="journal article" date="2019" name="Sci. Rep.">
        <title>Orb-weaving spider Araneus ventricosus genome elucidates the spidroin gene catalogue.</title>
        <authorList>
            <person name="Kono N."/>
            <person name="Nakamura H."/>
            <person name="Ohtoshi R."/>
            <person name="Moran D.A.P."/>
            <person name="Shinohara A."/>
            <person name="Yoshida Y."/>
            <person name="Fujiwara M."/>
            <person name="Mori M."/>
            <person name="Tomita M."/>
            <person name="Arakawa K."/>
        </authorList>
    </citation>
    <scope>NUCLEOTIDE SEQUENCE [LARGE SCALE GENOMIC DNA]</scope>
</reference>
<evidence type="ECO:0000313" key="2">
    <source>
        <dbReference type="EMBL" id="GBN43450.1"/>
    </source>
</evidence>
<dbReference type="Proteomes" id="UP000499080">
    <property type="component" value="Unassembled WGS sequence"/>
</dbReference>
<keyword evidence="1" id="KW-0732">Signal</keyword>
<accession>A0A4Y2NYQ3</accession>
<feature type="signal peptide" evidence="1">
    <location>
        <begin position="1"/>
        <end position="26"/>
    </location>
</feature>
<evidence type="ECO:0000313" key="3">
    <source>
        <dbReference type="Proteomes" id="UP000499080"/>
    </source>
</evidence>
<gene>
    <name evidence="2" type="ORF">AVEN_243420_1</name>
</gene>
<name>A0A4Y2NYQ3_ARAVE</name>
<comment type="caution">
    <text evidence="2">The sequence shown here is derived from an EMBL/GenBank/DDBJ whole genome shotgun (WGS) entry which is preliminary data.</text>
</comment>
<proteinExistence type="predicted"/>
<feature type="chain" id="PRO_5021327166" evidence="1">
    <location>
        <begin position="27"/>
        <end position="99"/>
    </location>
</feature>
<keyword evidence="3" id="KW-1185">Reference proteome</keyword>